<dbReference type="AlphaFoldDB" id="A0A6C0E5M5"/>
<dbReference type="EMBL" id="MN739744">
    <property type="protein sequence ID" value="QHT24364.1"/>
    <property type="molecule type" value="Genomic_DNA"/>
</dbReference>
<protein>
    <submittedName>
        <fullName evidence="1">Uncharacterized protein</fullName>
    </submittedName>
</protein>
<reference evidence="1" key="1">
    <citation type="journal article" date="2020" name="Nature">
        <title>Giant virus diversity and host interactions through global metagenomics.</title>
        <authorList>
            <person name="Schulz F."/>
            <person name="Roux S."/>
            <person name="Paez-Espino D."/>
            <person name="Jungbluth S."/>
            <person name="Walsh D.A."/>
            <person name="Denef V.J."/>
            <person name="McMahon K.D."/>
            <person name="Konstantinidis K.T."/>
            <person name="Eloe-Fadrosh E.A."/>
            <person name="Kyrpides N.C."/>
            <person name="Woyke T."/>
        </authorList>
    </citation>
    <scope>NUCLEOTIDE SEQUENCE</scope>
    <source>
        <strain evidence="1">GVMAG-M-3300023179-138</strain>
    </source>
</reference>
<sequence length="159" mass="17936">MASQQPPQLTPAALFESQTKLDAMRLQIYNRLLAAVQQKIRAHSALPNSTQMTSFDFPSWYPGCPRFDVKDCILYVAWNLRHSGFKVLYVSPDRLLISWKEQSIQYYQEESPIRQAMMAAAKPATTKVEKKKPVYNPAPEGVAAMLANGAKKSNVITFI</sequence>
<dbReference type="InterPro" id="IPR043977">
    <property type="entry name" value="DUF5759"/>
</dbReference>
<evidence type="ECO:0000313" key="1">
    <source>
        <dbReference type="EMBL" id="QHT24364.1"/>
    </source>
</evidence>
<organism evidence="1">
    <name type="scientific">viral metagenome</name>
    <dbReference type="NCBI Taxonomy" id="1070528"/>
    <lineage>
        <taxon>unclassified sequences</taxon>
        <taxon>metagenomes</taxon>
        <taxon>organismal metagenomes</taxon>
    </lineage>
</organism>
<accession>A0A6C0E5M5</accession>
<dbReference type="Pfam" id="PF19063">
    <property type="entry name" value="DUF5759"/>
    <property type="match status" value="1"/>
</dbReference>
<name>A0A6C0E5M5_9ZZZZ</name>
<proteinExistence type="predicted"/>